<reference evidence="2" key="1">
    <citation type="submission" date="2023-06" db="EMBL/GenBank/DDBJ databases">
        <authorList>
            <consortium name="Lawrence Berkeley National Laboratory"/>
            <person name="Ahrendt S."/>
            <person name="Sahu N."/>
            <person name="Indic B."/>
            <person name="Wong-Bajracharya J."/>
            <person name="Merenyi Z."/>
            <person name="Ke H.-M."/>
            <person name="Monk M."/>
            <person name="Kocsube S."/>
            <person name="Drula E."/>
            <person name="Lipzen A."/>
            <person name="Balint B."/>
            <person name="Henrissat B."/>
            <person name="Andreopoulos B."/>
            <person name="Martin F.M."/>
            <person name="Harder C.B."/>
            <person name="Rigling D."/>
            <person name="Ford K.L."/>
            <person name="Foster G.D."/>
            <person name="Pangilinan J."/>
            <person name="Papanicolaou A."/>
            <person name="Barry K."/>
            <person name="LaButti K."/>
            <person name="Viragh M."/>
            <person name="Koriabine M."/>
            <person name="Yan M."/>
            <person name="Riley R."/>
            <person name="Champramary S."/>
            <person name="Plett K.L."/>
            <person name="Tsai I.J."/>
            <person name="Slot J."/>
            <person name="Sipos G."/>
            <person name="Plett J."/>
            <person name="Nagy L.G."/>
            <person name="Grigoriev I.V."/>
        </authorList>
    </citation>
    <scope>NUCLEOTIDE SEQUENCE</scope>
    <source>
        <strain evidence="2">CCBAS 213</strain>
    </source>
</reference>
<keyword evidence="1" id="KW-0472">Membrane</keyword>
<organism evidence="2 3">
    <name type="scientific">Armillaria tabescens</name>
    <name type="common">Ringless honey mushroom</name>
    <name type="synonym">Agaricus tabescens</name>
    <dbReference type="NCBI Taxonomy" id="1929756"/>
    <lineage>
        <taxon>Eukaryota</taxon>
        <taxon>Fungi</taxon>
        <taxon>Dikarya</taxon>
        <taxon>Basidiomycota</taxon>
        <taxon>Agaricomycotina</taxon>
        <taxon>Agaricomycetes</taxon>
        <taxon>Agaricomycetidae</taxon>
        <taxon>Agaricales</taxon>
        <taxon>Marasmiineae</taxon>
        <taxon>Physalacriaceae</taxon>
        <taxon>Desarmillaria</taxon>
    </lineage>
</organism>
<feature type="transmembrane region" description="Helical" evidence="1">
    <location>
        <begin position="99"/>
        <end position="120"/>
    </location>
</feature>
<dbReference type="RefSeq" id="XP_060328389.1">
    <property type="nucleotide sequence ID" value="XM_060482796.1"/>
</dbReference>
<dbReference type="Proteomes" id="UP001175211">
    <property type="component" value="Unassembled WGS sequence"/>
</dbReference>
<sequence>MRPRYKAPAPALRDPLLLPRFLVTPLKATLGLVFLLLQKRTCTSWTQVLYLRLVFDFGVVFSSAGNPRTYYDRQRPFGRLLFPINQLRLERLDSLFSGLALRSLAVLGHAWAMRCLLLGLRMEMITK</sequence>
<proteinExistence type="predicted"/>
<keyword evidence="3" id="KW-1185">Reference proteome</keyword>
<protein>
    <submittedName>
        <fullName evidence="2">Uncharacterized protein</fullName>
    </submittedName>
</protein>
<feature type="transmembrane region" description="Helical" evidence="1">
    <location>
        <begin position="20"/>
        <end position="37"/>
    </location>
</feature>
<keyword evidence="1" id="KW-1133">Transmembrane helix</keyword>
<gene>
    <name evidence="2" type="ORF">EV420DRAFT_615210</name>
</gene>
<dbReference type="AlphaFoldDB" id="A0AA39K606"/>
<feature type="transmembrane region" description="Helical" evidence="1">
    <location>
        <begin position="49"/>
        <end position="65"/>
    </location>
</feature>
<dbReference type="GeneID" id="85366344"/>
<evidence type="ECO:0000313" key="2">
    <source>
        <dbReference type="EMBL" id="KAK0454001.1"/>
    </source>
</evidence>
<name>A0AA39K606_ARMTA</name>
<evidence type="ECO:0000313" key="3">
    <source>
        <dbReference type="Proteomes" id="UP001175211"/>
    </source>
</evidence>
<evidence type="ECO:0000256" key="1">
    <source>
        <dbReference type="SAM" id="Phobius"/>
    </source>
</evidence>
<keyword evidence="1" id="KW-0812">Transmembrane</keyword>
<dbReference type="EMBL" id="JAUEPS010000028">
    <property type="protein sequence ID" value="KAK0454001.1"/>
    <property type="molecule type" value="Genomic_DNA"/>
</dbReference>
<accession>A0AA39K606</accession>
<comment type="caution">
    <text evidence="2">The sequence shown here is derived from an EMBL/GenBank/DDBJ whole genome shotgun (WGS) entry which is preliminary data.</text>
</comment>